<dbReference type="Proteomes" id="UP000230605">
    <property type="component" value="Chromosome 5"/>
</dbReference>
<evidence type="ECO:0008006" key="3">
    <source>
        <dbReference type="Google" id="ProtNLM"/>
    </source>
</evidence>
<dbReference type="SUPFAM" id="SSF52047">
    <property type="entry name" value="RNI-like"/>
    <property type="match status" value="1"/>
</dbReference>
<evidence type="ECO:0000313" key="2">
    <source>
        <dbReference type="Proteomes" id="UP000230605"/>
    </source>
</evidence>
<dbReference type="Gene3D" id="3.80.10.10">
    <property type="entry name" value="Ribonuclease Inhibitor"/>
    <property type="match status" value="1"/>
</dbReference>
<reference evidence="1 2" key="1">
    <citation type="submission" date="2015-10" db="EMBL/GenBank/DDBJ databases">
        <title>The cercosporin biosynthetic gene cluster was horizontally transferred to several fungal lineages and shown to be expanded in Cercospora beticola based on microsynteny with recipient genomes.</title>
        <authorList>
            <person name="De Jonge R."/>
            <person name="Ebert M.K."/>
            <person name="Suttle J.C."/>
            <person name="Jurick Ii W.M."/>
            <person name="Secor G.A."/>
            <person name="Thomma B.P."/>
            <person name="Van De Peer Y."/>
            <person name="Bolton M.D."/>
        </authorList>
    </citation>
    <scope>NUCLEOTIDE SEQUENCE [LARGE SCALE GENOMIC DNA]</scope>
    <source>
        <strain evidence="1 2">09-40</strain>
    </source>
</reference>
<dbReference type="OrthoDB" id="2520703at2759"/>
<comment type="caution">
    <text evidence="1">The sequence shown here is derived from an EMBL/GenBank/DDBJ whole genome shotgun (WGS) entry which is preliminary data.</text>
</comment>
<name>A0A2G5H9J1_CERBT</name>
<sequence length="491" mass="54619">MGQWCSSLPTRGGPCRRVSDGSVARDISATGLDLPEELLALIIESAAGRQQLAPNEDCWQHVQTLRSLCMTSKKLRRLAEPVLYRSIVWPAGKPGSVCRVRRLLRTIFARPDLRNRILDVHIGVDQYTQAEDKETACQDLRDVDWKAYRTALGELLTLGGYGIKHRELLQHLRDGQGYASWTLLLTSCKKIRRIDLQLWPGWKESSIGHILQAAGTFSTQNLAPGFVAPYRLLPELKEYTLTHGAPEGCTLMEDVQNLLCHATLSTLRGRSLSLQEDELREFLVRRTNLRTIELTNSLLDAAGFASLLGVCTKLDSLSVHWGSLRVGDCIIEWHSIGDALRQFGPRLIKLRLEPNDAFQFDEASFNTSHRPLGDLTPLSMLQILQVPAMCLVGLDLPQVQGSGAFEVNDLLPSSLREIDILDFRGGCKLSEQQVLSMTSSTRLGNLEKIVLGRMNIDPQAIESQGWSIWPRPLSASGSGRMALARRKAGQI</sequence>
<gene>
    <name evidence="1" type="ORF">CB0940_07571</name>
</gene>
<protein>
    <recommendedName>
        <fullName evidence="3">F-box domain-containing protein</fullName>
    </recommendedName>
</protein>
<organism evidence="1 2">
    <name type="scientific">Cercospora beticola</name>
    <name type="common">Sugarbeet leaf spot fungus</name>
    <dbReference type="NCBI Taxonomy" id="122368"/>
    <lineage>
        <taxon>Eukaryota</taxon>
        <taxon>Fungi</taxon>
        <taxon>Dikarya</taxon>
        <taxon>Ascomycota</taxon>
        <taxon>Pezizomycotina</taxon>
        <taxon>Dothideomycetes</taxon>
        <taxon>Dothideomycetidae</taxon>
        <taxon>Mycosphaerellales</taxon>
        <taxon>Mycosphaerellaceae</taxon>
        <taxon>Cercospora</taxon>
    </lineage>
</organism>
<dbReference type="InterPro" id="IPR032675">
    <property type="entry name" value="LRR_dom_sf"/>
</dbReference>
<dbReference type="EMBL" id="LKMD01000108">
    <property type="protein sequence ID" value="PIA88902.1"/>
    <property type="molecule type" value="Genomic_DNA"/>
</dbReference>
<dbReference type="AlphaFoldDB" id="A0A2G5H9J1"/>
<proteinExistence type="predicted"/>
<evidence type="ECO:0000313" key="1">
    <source>
        <dbReference type="EMBL" id="PIA88902.1"/>
    </source>
</evidence>
<accession>A0A2G5H9J1</accession>